<proteinExistence type="predicted"/>
<accession>A0A088FV74</accession>
<dbReference type="EMBL" id="KM363596">
    <property type="protein sequence ID" value="AIM50426.1"/>
    <property type="molecule type" value="Genomic_DNA"/>
</dbReference>
<keyword evidence="2" id="KW-1185">Reference proteome</keyword>
<dbReference type="GeneID" id="26628810"/>
<sequence length="129" mass="14029">MNREPEQVKWLRQYLTLNGETPSADVRAAGLAAGFSGQQISRAAAQLRVQARRERAVPPRTTWSLASGPAEMPDEVRATALRAARLGQHDLAAVMARAYTNVRQADLGAVAAVLEAYARQLRDRPAAHT</sequence>
<dbReference type="RefSeq" id="YP_009201725.1">
    <property type="nucleotide sequence ID" value="NC_028832.1"/>
</dbReference>
<evidence type="ECO:0000313" key="1">
    <source>
        <dbReference type="EMBL" id="AIM50426.1"/>
    </source>
</evidence>
<reference evidence="1 2" key="1">
    <citation type="submission" date="2014-08" db="EMBL/GenBank/DDBJ databases">
        <authorList>
            <person name="Isern S."/>
            <person name="Ashley B.D."/>
            <person name="Baer T.D."/>
            <person name="Czarnecki K.W."/>
            <person name="Deneweth R.M."/>
            <person name="Gatt S.M."/>
            <person name="Jenkins M."/>
            <person name="Lang J.F."/>
            <person name="Marfizo C.J."/>
            <person name="McMahon C.W."/>
            <person name="Power T.R."/>
            <person name="Rosales K.A."/>
            <person name="Walter R.S."/>
            <person name="Wozny M.J."/>
            <person name="Yori S."/>
            <person name="Michael S.F."/>
            <person name="Anders K.R."/>
            <person name="Braun M.A."/>
            <person name="Delesalle V.A."/>
            <person name="Hughes L.E."/>
            <person name="Ware V.C."/>
            <person name="Bradley K.W."/>
            <person name="Barker L.P."/>
            <person name="Asai D.J."/>
            <person name="Bowman C.A."/>
            <person name="Russell D.A."/>
            <person name="Pope W.H."/>
            <person name="Jacobs-Sera D."/>
            <person name="Hendrix R.W."/>
            <person name="Hatfull G.F."/>
        </authorList>
    </citation>
    <scope>NUCLEOTIDE SEQUENCE [LARGE SCALE GENOMIC DNA]</scope>
</reference>
<evidence type="ECO:0000313" key="2">
    <source>
        <dbReference type="Proteomes" id="UP000029352"/>
    </source>
</evidence>
<name>A0A088FV74_9CAUD</name>
<dbReference type="KEGG" id="vg:26628810"/>
<dbReference type="OrthoDB" id="33452at10239"/>
<dbReference type="Proteomes" id="UP000029352">
    <property type="component" value="Segment"/>
</dbReference>
<organism evidence="1 2">
    <name type="scientific">Mycobacterium phage Omnicron</name>
    <dbReference type="NCBI Taxonomy" id="1541819"/>
    <lineage>
        <taxon>Viruses</taxon>
        <taxon>Duplodnaviria</taxon>
        <taxon>Heunggongvirae</taxon>
        <taxon>Uroviricota</taxon>
        <taxon>Caudoviricetes</taxon>
        <taxon>Weiservirinae</taxon>
        <taxon>Kratiovirus</taxon>
        <taxon>Kratiovirus omnicron</taxon>
    </lineage>
</organism>
<protein>
    <submittedName>
        <fullName evidence="1">Uncharacterized protein</fullName>
    </submittedName>
</protein>
<gene>
    <name evidence="1" type="ORF">PBI_OMNICRON_93</name>
</gene>